<protein>
    <submittedName>
        <fullName evidence="1">Uncharacterized protein</fullName>
    </submittedName>
</protein>
<evidence type="ECO:0000313" key="2">
    <source>
        <dbReference type="Proteomes" id="UP000694240"/>
    </source>
</evidence>
<name>A0A8T2BJV5_9BRAS</name>
<evidence type="ECO:0000313" key="1">
    <source>
        <dbReference type="EMBL" id="KAG7585772.1"/>
    </source>
</evidence>
<accession>A0A8T2BJV5</accession>
<proteinExistence type="predicted"/>
<dbReference type="Proteomes" id="UP000694240">
    <property type="component" value="Chromosome 7"/>
</dbReference>
<keyword evidence="2" id="KW-1185">Reference proteome</keyword>
<reference evidence="1 2" key="1">
    <citation type="submission" date="2020-12" db="EMBL/GenBank/DDBJ databases">
        <title>Concerted genomic and epigenomic changes stabilize Arabidopsis allopolyploids.</title>
        <authorList>
            <person name="Chen Z."/>
        </authorList>
    </citation>
    <scope>NUCLEOTIDE SEQUENCE [LARGE SCALE GENOMIC DNA]</scope>
    <source>
        <strain evidence="1">Allo738</strain>
        <tissue evidence="1">Leaf</tissue>
    </source>
</reference>
<gene>
    <name evidence="1" type="ORF">ISN45_Aa02g011200</name>
</gene>
<dbReference type="EMBL" id="JAEFBK010000007">
    <property type="protein sequence ID" value="KAG7585772.1"/>
    <property type="molecule type" value="Genomic_DNA"/>
</dbReference>
<comment type="caution">
    <text evidence="1">The sequence shown here is derived from an EMBL/GenBank/DDBJ whole genome shotgun (WGS) entry which is preliminary data.</text>
</comment>
<sequence length="158" mass="17895">MDLTRDQVQAAILALRPDLILFDLAHWVPEMAKAHKVKSMLYNVISATSIAHDLVPGGELGVPPPGYPSSKALDRKHDTHALLPFSGFYKRFYHRLTTGLMNCDRVVPPQSQRELSLKNTRTVFINFQVNFIIMTLMSLNTQRKQSGSITNPRNKEHN</sequence>
<organism evidence="1 2">
    <name type="scientific">Arabidopsis thaliana x Arabidopsis arenosa</name>
    <dbReference type="NCBI Taxonomy" id="1240361"/>
    <lineage>
        <taxon>Eukaryota</taxon>
        <taxon>Viridiplantae</taxon>
        <taxon>Streptophyta</taxon>
        <taxon>Embryophyta</taxon>
        <taxon>Tracheophyta</taxon>
        <taxon>Spermatophyta</taxon>
        <taxon>Magnoliopsida</taxon>
        <taxon>eudicotyledons</taxon>
        <taxon>Gunneridae</taxon>
        <taxon>Pentapetalae</taxon>
        <taxon>rosids</taxon>
        <taxon>malvids</taxon>
        <taxon>Brassicales</taxon>
        <taxon>Brassicaceae</taxon>
        <taxon>Camelineae</taxon>
        <taxon>Arabidopsis</taxon>
    </lineage>
</organism>
<dbReference type="AlphaFoldDB" id="A0A8T2BJV5"/>